<keyword evidence="4" id="KW-1185">Reference proteome</keyword>
<dbReference type="STRING" id="679926.Mpet_2218"/>
<accession>E1RKM7</accession>
<dbReference type="OrthoDB" id="111971at2157"/>
<evidence type="ECO:0000256" key="1">
    <source>
        <dbReference type="SAM" id="Phobius"/>
    </source>
</evidence>
<dbReference type="HOGENOM" id="CLU_1840568_0_0_2"/>
<sequence length="164" mass="18220" precursor="true">MRSNIVTVGKWPEAIGREDAITSVVGEMLLLVLVVILVSIMLASAFNLLPGERETVIDISMNTSTDPDCIFFWHHGGDWIDKRDLSVYIMKSEWDGTTVTIPPEDLIIHAYNSTSGYYSDLSNVFDLGCRIEAELPSSIDLGKYDIRLRCSEKVIAAYDGVTLS</sequence>
<dbReference type="eggNOG" id="arCOG02420">
    <property type="taxonomic scope" value="Archaea"/>
</dbReference>
<name>E1RKM7_METP4</name>
<keyword evidence="1" id="KW-0812">Transmembrane</keyword>
<dbReference type="EMBL" id="CP002117">
    <property type="protein sequence ID" value="ADN36966.1"/>
    <property type="molecule type" value="Genomic_DNA"/>
</dbReference>
<protein>
    <recommendedName>
        <fullName evidence="2">Archaeal Type IV pilin N-terminal domain-containing protein</fullName>
    </recommendedName>
</protein>
<dbReference type="KEGG" id="mpi:Mpet_2218"/>
<gene>
    <name evidence="3" type="ordered locus">Mpet_2218</name>
</gene>
<feature type="domain" description="Archaeal Type IV pilin N-terminal" evidence="2">
    <location>
        <begin position="19"/>
        <end position="89"/>
    </location>
</feature>
<keyword evidence="1" id="KW-0472">Membrane</keyword>
<dbReference type="InterPro" id="IPR012859">
    <property type="entry name" value="Pilin_N_archaeal"/>
</dbReference>
<feature type="transmembrane region" description="Helical" evidence="1">
    <location>
        <begin position="28"/>
        <end position="49"/>
    </location>
</feature>
<evidence type="ECO:0000259" key="2">
    <source>
        <dbReference type="Pfam" id="PF07790"/>
    </source>
</evidence>
<organism evidence="3 4">
    <name type="scientific">Methanolacinia petrolearia (strain DSM 11571 / OCM 486 / SEBR 4847)</name>
    <name type="common">Methanoplanus petrolearius</name>
    <dbReference type="NCBI Taxonomy" id="679926"/>
    <lineage>
        <taxon>Archaea</taxon>
        <taxon>Methanobacteriati</taxon>
        <taxon>Methanobacteriota</taxon>
        <taxon>Stenosarchaea group</taxon>
        <taxon>Methanomicrobia</taxon>
        <taxon>Methanomicrobiales</taxon>
        <taxon>Methanomicrobiaceae</taxon>
        <taxon>Methanolacinia</taxon>
    </lineage>
</organism>
<dbReference type="RefSeq" id="WP_013330143.1">
    <property type="nucleotide sequence ID" value="NC_014507.1"/>
</dbReference>
<dbReference type="Proteomes" id="UP000006565">
    <property type="component" value="Chromosome"/>
</dbReference>
<dbReference type="Pfam" id="PF07790">
    <property type="entry name" value="Pilin_N"/>
    <property type="match status" value="1"/>
</dbReference>
<evidence type="ECO:0000313" key="4">
    <source>
        <dbReference type="Proteomes" id="UP000006565"/>
    </source>
</evidence>
<dbReference type="AlphaFoldDB" id="E1RKM7"/>
<reference evidence="3 4" key="1">
    <citation type="journal article" date="2010" name="Stand. Genomic Sci.">
        <title>Complete genome sequence of Methanoplanus petrolearius type strain (SEBR 4847).</title>
        <authorList>
            <person name="Brambilla E."/>
            <person name="Djao O.D."/>
            <person name="Daligault H."/>
            <person name="Lapidus A."/>
            <person name="Lucas S."/>
            <person name="Hammon N."/>
            <person name="Nolan M."/>
            <person name="Tice H."/>
            <person name="Cheng J.F."/>
            <person name="Han C."/>
            <person name="Tapia R."/>
            <person name="Goodwin L."/>
            <person name="Pitluck S."/>
            <person name="Liolios K."/>
            <person name="Ivanova N."/>
            <person name="Mavromatis K."/>
            <person name="Mikhailova N."/>
            <person name="Pati A."/>
            <person name="Chen A."/>
            <person name="Palaniappan K."/>
            <person name="Land M."/>
            <person name="Hauser L."/>
            <person name="Chang Y.J."/>
            <person name="Jeffries C.D."/>
            <person name="Rohde M."/>
            <person name="Spring S."/>
            <person name="Sikorski J."/>
            <person name="Goker M."/>
            <person name="Woyke T."/>
            <person name="Bristow J."/>
            <person name="Eisen J.A."/>
            <person name="Markowitz V."/>
            <person name="Hugenholtz P."/>
            <person name="Kyrpides N.C."/>
            <person name="Klenk H.P."/>
        </authorList>
    </citation>
    <scope>NUCLEOTIDE SEQUENCE [LARGE SCALE GENOMIC DNA]</scope>
    <source>
        <strain evidence="4">DSM 11571 / OCM 486 / SEBR 4847</strain>
    </source>
</reference>
<keyword evidence="1" id="KW-1133">Transmembrane helix</keyword>
<proteinExistence type="predicted"/>
<dbReference type="GeneID" id="9744703"/>
<evidence type="ECO:0000313" key="3">
    <source>
        <dbReference type="EMBL" id="ADN36966.1"/>
    </source>
</evidence>